<dbReference type="Gene3D" id="3.40.50.1820">
    <property type="entry name" value="alpha/beta hydrolase"/>
    <property type="match status" value="1"/>
</dbReference>
<organism evidence="2 3">
    <name type="scientific">Nonomuraea africana</name>
    <dbReference type="NCBI Taxonomy" id="46171"/>
    <lineage>
        <taxon>Bacteria</taxon>
        <taxon>Bacillati</taxon>
        <taxon>Actinomycetota</taxon>
        <taxon>Actinomycetes</taxon>
        <taxon>Streptosporangiales</taxon>
        <taxon>Streptosporangiaceae</taxon>
        <taxon>Nonomuraea</taxon>
    </lineage>
</organism>
<dbReference type="PANTHER" id="PTHR23025:SF4">
    <property type="entry name" value="ALPHA_BETA HYDROLASE FOLD-3 DOMAIN-CONTAINING PROTEIN"/>
    <property type="match status" value="1"/>
</dbReference>
<dbReference type="PANTHER" id="PTHR23025">
    <property type="entry name" value="TRIACYLGLYCEROL LIPASE"/>
    <property type="match status" value="1"/>
</dbReference>
<protein>
    <submittedName>
        <fullName evidence="2">Acetyl esterase/lipase</fullName>
    </submittedName>
</protein>
<accession>A0ABR9KQW2</accession>
<dbReference type="InterPro" id="IPR013094">
    <property type="entry name" value="AB_hydrolase_3"/>
</dbReference>
<dbReference type="EMBL" id="JADBEF010000001">
    <property type="protein sequence ID" value="MBE1564413.1"/>
    <property type="molecule type" value="Genomic_DNA"/>
</dbReference>
<reference evidence="2 3" key="1">
    <citation type="submission" date="2020-10" db="EMBL/GenBank/DDBJ databases">
        <title>Sequencing the genomes of 1000 actinobacteria strains.</title>
        <authorList>
            <person name="Klenk H.-P."/>
        </authorList>
    </citation>
    <scope>NUCLEOTIDE SEQUENCE [LARGE SCALE GENOMIC DNA]</scope>
    <source>
        <strain evidence="2 3">DSM 43748</strain>
    </source>
</reference>
<gene>
    <name evidence="2" type="ORF">H4W81_007192</name>
</gene>
<evidence type="ECO:0000259" key="1">
    <source>
        <dbReference type="Pfam" id="PF07859"/>
    </source>
</evidence>
<evidence type="ECO:0000313" key="2">
    <source>
        <dbReference type="EMBL" id="MBE1564413.1"/>
    </source>
</evidence>
<comment type="caution">
    <text evidence="2">The sequence shown here is derived from an EMBL/GenBank/DDBJ whole genome shotgun (WGS) entry which is preliminary data.</text>
</comment>
<evidence type="ECO:0000313" key="3">
    <source>
        <dbReference type="Proteomes" id="UP000661607"/>
    </source>
</evidence>
<name>A0ABR9KQW2_9ACTN</name>
<feature type="domain" description="Alpha/beta hydrolase fold-3" evidence="1">
    <location>
        <begin position="2"/>
        <end position="52"/>
    </location>
</feature>
<dbReference type="InterPro" id="IPR029058">
    <property type="entry name" value="AB_hydrolase_fold"/>
</dbReference>
<dbReference type="Proteomes" id="UP000661607">
    <property type="component" value="Unassembled WGS sequence"/>
</dbReference>
<keyword evidence="3" id="KW-1185">Reference proteome</keyword>
<dbReference type="SUPFAM" id="SSF53474">
    <property type="entry name" value="alpha/beta-Hydrolases"/>
    <property type="match status" value="1"/>
</dbReference>
<proteinExistence type="predicted"/>
<sequence>MAVVFVNYSLSPEARYPVAIGENYAAAQWVVRHGAEHGLDPSRIAVAGDSVGRSPLCGPRRRCSPIPPTSTAPCR</sequence>
<dbReference type="Pfam" id="PF07859">
    <property type="entry name" value="Abhydrolase_3"/>
    <property type="match status" value="1"/>
</dbReference>